<dbReference type="Proteomes" id="UP000078419">
    <property type="component" value="Unassembled WGS sequence"/>
</dbReference>
<sequence length="124" mass="13741">MPPEERPSSSEYVIRCSGMLREVYSHLGTRESIDLANPHDANDILPALNKAREAFDGVDPSTLPSNRDAEMYDRLREAIMQASRRCIMRQCSEPDLLDSALGAGWDDLSIEGLGSGDASRDLHH</sequence>
<reference evidence="2" key="1">
    <citation type="submission" date="2016-03" db="EMBL/GenBank/DDBJ databases">
        <authorList>
            <person name="Loux Valentin"/>
        </authorList>
    </citation>
    <scope>NUCLEOTIDE SEQUENCE [LARGE SCALE GENOMIC DNA]</scope>
    <source>
        <strain evidence="2">C1</strain>
    </source>
</reference>
<accession>A0AA45UU74</accession>
<organism evidence="1 2">
    <name type="scientific">Anaplasma phagocytophilum</name>
    <name type="common">Ehrlichia phagocytophila</name>
    <dbReference type="NCBI Taxonomy" id="948"/>
    <lineage>
        <taxon>Bacteria</taxon>
        <taxon>Pseudomonadati</taxon>
        <taxon>Pseudomonadota</taxon>
        <taxon>Alphaproteobacteria</taxon>
        <taxon>Rickettsiales</taxon>
        <taxon>Anaplasmataceae</taxon>
        <taxon>Anaplasma</taxon>
        <taxon>phagocytophilum group</taxon>
    </lineage>
</organism>
<name>A0AA45UU74_ANAPH</name>
<evidence type="ECO:0000313" key="2">
    <source>
        <dbReference type="Proteomes" id="UP000078419"/>
    </source>
</evidence>
<dbReference type="EMBL" id="FLLR01000137">
    <property type="protein sequence ID" value="SBO14989.1"/>
    <property type="molecule type" value="Genomic_DNA"/>
</dbReference>
<gene>
    <name evidence="1" type="ORF">ANAPC1_01367</name>
</gene>
<comment type="caution">
    <text evidence="1">The sequence shown here is derived from an EMBL/GenBank/DDBJ whole genome shotgun (WGS) entry which is preliminary data.</text>
</comment>
<evidence type="ECO:0000313" key="1">
    <source>
        <dbReference type="EMBL" id="SBO14989.1"/>
    </source>
</evidence>
<proteinExistence type="predicted"/>
<protein>
    <submittedName>
        <fullName evidence="1">Uncharacterized protein</fullName>
    </submittedName>
</protein>
<dbReference type="AlphaFoldDB" id="A0AA45UU74"/>